<evidence type="ECO:0000256" key="3">
    <source>
        <dbReference type="ARBA" id="ARBA00022989"/>
    </source>
</evidence>
<evidence type="ECO:0000259" key="7">
    <source>
        <dbReference type="PROSITE" id="PS51352"/>
    </source>
</evidence>
<evidence type="ECO:0000256" key="6">
    <source>
        <dbReference type="SAM" id="SignalP"/>
    </source>
</evidence>
<dbReference type="PANTHER" id="PTHR46426">
    <property type="entry name" value="PROTEIN DISULFIDE-ISOMERASE TMX3"/>
    <property type="match status" value="1"/>
</dbReference>
<keyword evidence="2 5" id="KW-0812">Transmembrane</keyword>
<dbReference type="Gene3D" id="3.40.30.10">
    <property type="entry name" value="Glutaredoxin"/>
    <property type="match status" value="3"/>
</dbReference>
<dbReference type="AlphaFoldDB" id="A0A1Y2D0Q7"/>
<feature type="domain" description="Thioredoxin" evidence="7">
    <location>
        <begin position="25"/>
        <end position="163"/>
    </location>
</feature>
<dbReference type="InterPro" id="IPR013766">
    <property type="entry name" value="Thioredoxin_domain"/>
</dbReference>
<reference evidence="8 9" key="1">
    <citation type="submission" date="2016-07" db="EMBL/GenBank/DDBJ databases">
        <title>Pervasive Adenine N6-methylation of Active Genes in Fungi.</title>
        <authorList>
            <consortium name="DOE Joint Genome Institute"/>
            <person name="Mondo S.J."/>
            <person name="Dannebaum R.O."/>
            <person name="Kuo R.C."/>
            <person name="Labutti K."/>
            <person name="Haridas S."/>
            <person name="Kuo A."/>
            <person name="Salamov A."/>
            <person name="Ahrendt S.R."/>
            <person name="Lipzen A."/>
            <person name="Sullivan W."/>
            <person name="Andreopoulos W.B."/>
            <person name="Clum A."/>
            <person name="Lindquist E."/>
            <person name="Daum C."/>
            <person name="Ramamoorthy G.K."/>
            <person name="Gryganskyi A."/>
            <person name="Culley D."/>
            <person name="Magnuson J.K."/>
            <person name="James T.Y."/>
            <person name="O'Malley M.A."/>
            <person name="Stajich J.E."/>
            <person name="Spatafora J.W."/>
            <person name="Visel A."/>
            <person name="Grigoriev I.V."/>
        </authorList>
    </citation>
    <scope>NUCLEOTIDE SEQUENCE [LARGE SCALE GENOMIC DNA]</scope>
    <source>
        <strain evidence="8 9">JEL800</strain>
    </source>
</reference>
<accession>A0A1Y2D0Q7</accession>
<evidence type="ECO:0000313" key="9">
    <source>
        <dbReference type="Proteomes" id="UP000193642"/>
    </source>
</evidence>
<evidence type="ECO:0000256" key="5">
    <source>
        <dbReference type="SAM" id="Phobius"/>
    </source>
</evidence>
<name>A0A1Y2D0Q7_9FUNG</name>
<dbReference type="CDD" id="cd02961">
    <property type="entry name" value="PDI_a_family"/>
    <property type="match status" value="2"/>
</dbReference>
<sequence length="628" mass="69885">MQPPLIQLVLVLAVTLSHVFGHPVNSTSDPIPSLSAAEAAVKAAADAADVHIRHLSAAEFVNHKVVGGGDWILFFGSVKCPHCQKLTPEFLKFQQRREKDFNTIGLKLAKIECTALKEICLNVQPALKFYPTIRIYKDGKFTKEYEGDDEIKLIEPWVDSWIKTQHGEGAKAMKQAEAIARAGLLLSSDSSSKINPDGKSVPINSKNIGSLLDQSSWFVKFYSPYCHHCVSFAPMWTEIAKDLKGAMNVGEVDCTVEMDLCKKYDIQMYPTVMHVGTNLEDQFQGVRTKENLMVFAKQYSKPAFKPVIPDEINTVLLTSTNPSVFYLYDHKTTPLTHLEQFAKVSATITHLHEINVCPEGPEALKLFPTLPASTKFPVLLISQGERGHKDTRVFQATMDLKTDAQRNNVRDWILKHARAVLMKLDETTSRKIMDGVNTVVLGLVKGSDEVSKKTMVDVLREAGKKWNGQSGEDSKDDDVSLVKGDWDEKKEKVVFAWIDVLQKGDYVQRAFGVDVKAAKFPLLVVVDSKEDLFYDVGVDQKALEFGSRDKVLENLDLVIKGKLVGKHANGGVGGYKMIQRWTMPFATFVKAHPLLTIILLGGVILLLFRCALAADRTAYAPLREPKAD</sequence>
<evidence type="ECO:0000313" key="8">
    <source>
        <dbReference type="EMBL" id="ORY52869.1"/>
    </source>
</evidence>
<evidence type="ECO:0000256" key="4">
    <source>
        <dbReference type="ARBA" id="ARBA00023136"/>
    </source>
</evidence>
<evidence type="ECO:0000256" key="2">
    <source>
        <dbReference type="ARBA" id="ARBA00022692"/>
    </source>
</evidence>
<comment type="caution">
    <text evidence="8">The sequence shown here is derived from an EMBL/GenBank/DDBJ whole genome shotgun (WGS) entry which is preliminary data.</text>
</comment>
<dbReference type="EMBL" id="MCGO01000002">
    <property type="protein sequence ID" value="ORY52869.1"/>
    <property type="molecule type" value="Genomic_DNA"/>
</dbReference>
<protein>
    <submittedName>
        <fullName evidence="8">Thioredoxin-like protein</fullName>
    </submittedName>
</protein>
<dbReference type="SUPFAM" id="SSF52833">
    <property type="entry name" value="Thioredoxin-like"/>
    <property type="match status" value="2"/>
</dbReference>
<dbReference type="PROSITE" id="PS51352">
    <property type="entry name" value="THIOREDOXIN_2"/>
    <property type="match status" value="2"/>
</dbReference>
<feature type="domain" description="Thioredoxin" evidence="7">
    <location>
        <begin position="180"/>
        <end position="301"/>
    </location>
</feature>
<feature type="signal peptide" evidence="6">
    <location>
        <begin position="1"/>
        <end position="21"/>
    </location>
</feature>
<dbReference type="GO" id="GO:0016020">
    <property type="term" value="C:membrane"/>
    <property type="evidence" value="ECO:0007669"/>
    <property type="project" value="UniProtKB-SubCell"/>
</dbReference>
<evidence type="ECO:0000256" key="1">
    <source>
        <dbReference type="ARBA" id="ARBA00004167"/>
    </source>
</evidence>
<keyword evidence="9" id="KW-1185">Reference proteome</keyword>
<feature type="chain" id="PRO_5012417878" evidence="6">
    <location>
        <begin position="22"/>
        <end position="628"/>
    </location>
</feature>
<dbReference type="InterPro" id="IPR052250">
    <property type="entry name" value="PDI_TMX3"/>
</dbReference>
<feature type="transmembrane region" description="Helical" evidence="5">
    <location>
        <begin position="594"/>
        <end position="614"/>
    </location>
</feature>
<keyword evidence="4 5" id="KW-0472">Membrane</keyword>
<keyword evidence="6" id="KW-0732">Signal</keyword>
<dbReference type="PANTHER" id="PTHR46426:SF1">
    <property type="entry name" value="PROTEIN DISULFIDE-ISOMERASE TMX3"/>
    <property type="match status" value="1"/>
</dbReference>
<organism evidence="8 9">
    <name type="scientific">Rhizoclosmatium globosum</name>
    <dbReference type="NCBI Taxonomy" id="329046"/>
    <lineage>
        <taxon>Eukaryota</taxon>
        <taxon>Fungi</taxon>
        <taxon>Fungi incertae sedis</taxon>
        <taxon>Chytridiomycota</taxon>
        <taxon>Chytridiomycota incertae sedis</taxon>
        <taxon>Chytridiomycetes</taxon>
        <taxon>Chytridiales</taxon>
        <taxon>Chytriomycetaceae</taxon>
        <taxon>Rhizoclosmatium</taxon>
    </lineage>
</organism>
<dbReference type="STRING" id="329046.A0A1Y2D0Q7"/>
<proteinExistence type="predicted"/>
<keyword evidence="3 5" id="KW-1133">Transmembrane helix</keyword>
<dbReference type="GO" id="GO:0005783">
    <property type="term" value="C:endoplasmic reticulum"/>
    <property type="evidence" value="ECO:0007669"/>
    <property type="project" value="TreeGrafter"/>
</dbReference>
<dbReference type="InterPro" id="IPR036249">
    <property type="entry name" value="Thioredoxin-like_sf"/>
</dbReference>
<dbReference type="OrthoDB" id="427280at2759"/>
<dbReference type="Pfam" id="PF00085">
    <property type="entry name" value="Thioredoxin"/>
    <property type="match status" value="2"/>
</dbReference>
<dbReference type="Proteomes" id="UP000193642">
    <property type="component" value="Unassembled WGS sequence"/>
</dbReference>
<gene>
    <name evidence="8" type="ORF">BCR33DRAFT_761233</name>
</gene>
<comment type="subcellular location">
    <subcellularLocation>
        <location evidence="1">Membrane</location>
        <topology evidence="1">Single-pass membrane protein</topology>
    </subcellularLocation>
</comment>